<evidence type="ECO:0000259" key="1">
    <source>
        <dbReference type="Pfam" id="PF13460"/>
    </source>
</evidence>
<accession>A0ABM8RZQ4</accession>
<keyword evidence="3" id="KW-1185">Reference proteome</keyword>
<feature type="domain" description="NAD(P)-binding" evidence="1">
    <location>
        <begin position="9"/>
        <end position="104"/>
    </location>
</feature>
<name>A0ABM8RZQ4_9XANT</name>
<dbReference type="Pfam" id="PF13460">
    <property type="entry name" value="NAD_binding_10"/>
    <property type="match status" value="1"/>
</dbReference>
<evidence type="ECO:0000313" key="2">
    <source>
        <dbReference type="EMBL" id="CAE6780418.1"/>
    </source>
</evidence>
<dbReference type="InterPro" id="IPR036291">
    <property type="entry name" value="NAD(P)-bd_dom_sf"/>
</dbReference>
<dbReference type="EMBL" id="HG992338">
    <property type="protein sequence ID" value="CAE6780422.1"/>
    <property type="molecule type" value="Genomic_DNA"/>
</dbReference>
<dbReference type="EMBL" id="HG992338">
    <property type="protein sequence ID" value="CAE6780418.1"/>
    <property type="molecule type" value="Genomic_DNA"/>
</dbReference>
<dbReference type="Proteomes" id="UP000835287">
    <property type="component" value="Chromosome"/>
</dbReference>
<dbReference type="InterPro" id="IPR016040">
    <property type="entry name" value="NAD(P)-bd_dom"/>
</dbReference>
<evidence type="ECO:0000313" key="3">
    <source>
        <dbReference type="Proteomes" id="UP000835287"/>
    </source>
</evidence>
<dbReference type="RefSeq" id="WP_249453027.1">
    <property type="nucleotide sequence ID" value="NZ_CP076619.1"/>
</dbReference>
<dbReference type="InterPro" id="IPR052718">
    <property type="entry name" value="NmrA-type_oxidoreductase"/>
</dbReference>
<dbReference type="Gene3D" id="3.40.50.720">
    <property type="entry name" value="NAD(P)-binding Rossmann-like Domain"/>
    <property type="match status" value="1"/>
</dbReference>
<dbReference type="PANTHER" id="PTHR47129">
    <property type="entry name" value="QUINONE OXIDOREDUCTASE 2"/>
    <property type="match status" value="1"/>
</dbReference>
<gene>
    <name evidence="2" type="primary">qorB_2</name>
    <name evidence="2" type="ORF">XAC301_23850</name>
</gene>
<dbReference type="SUPFAM" id="SSF51735">
    <property type="entry name" value="NAD(P)-binding Rossmann-fold domains"/>
    <property type="match status" value="1"/>
</dbReference>
<dbReference type="PANTHER" id="PTHR47129:SF1">
    <property type="entry name" value="NMRA-LIKE DOMAIN-CONTAINING PROTEIN"/>
    <property type="match status" value="1"/>
</dbReference>
<proteinExistence type="predicted"/>
<sequence>MSQRLLVTGAAGQLGRRVVEILLERNITSIVATTRTPSKLADLAARGVEVRAADFDKPETLATAFAGVDRLLLISTDAIYVPGRRLAQHKAAIAAAEKAGVKHICRLPVKLIHP</sequence>
<organism evidence="2 3">
    <name type="scientific">Xanthomonas arboricola pv. corylina</name>
    <dbReference type="NCBI Taxonomy" id="487821"/>
    <lineage>
        <taxon>Bacteria</taxon>
        <taxon>Pseudomonadati</taxon>
        <taxon>Pseudomonadota</taxon>
        <taxon>Gammaproteobacteria</taxon>
        <taxon>Lysobacterales</taxon>
        <taxon>Lysobacteraceae</taxon>
        <taxon>Xanthomonas</taxon>
    </lineage>
</organism>
<protein>
    <submittedName>
        <fullName evidence="2">Quinone oxidoreductase 2</fullName>
    </submittedName>
</protein>
<reference evidence="2 3" key="1">
    <citation type="submission" date="2021-02" db="EMBL/GenBank/DDBJ databases">
        <authorList>
            <person name="Pothier F. J."/>
        </authorList>
    </citation>
    <scope>NUCLEOTIDE SEQUENCE [LARGE SCALE GENOMIC DNA]</scope>
    <source>
        <strain evidence="2 3">301</strain>
    </source>
</reference>